<keyword evidence="3" id="KW-0611">Plant defense</keyword>
<dbReference type="Gene3D" id="3.30.730.10">
    <property type="entry name" value="AP2/ERF domain"/>
    <property type="match status" value="1"/>
</dbReference>
<feature type="compositionally biased region" description="Low complexity" evidence="8">
    <location>
        <begin position="101"/>
        <end position="115"/>
    </location>
</feature>
<evidence type="ECO:0000259" key="9">
    <source>
        <dbReference type="PROSITE" id="PS51032"/>
    </source>
</evidence>
<evidence type="ECO:0000313" key="12">
    <source>
        <dbReference type="Proteomes" id="UP000077755"/>
    </source>
</evidence>
<evidence type="ECO:0000313" key="10">
    <source>
        <dbReference type="EMBL" id="KZN07180.1"/>
    </source>
</evidence>
<evidence type="ECO:0000256" key="6">
    <source>
        <dbReference type="ARBA" id="ARBA00023163"/>
    </source>
</evidence>
<dbReference type="PROSITE" id="PS51032">
    <property type="entry name" value="AP2_ERF"/>
    <property type="match status" value="1"/>
</dbReference>
<feature type="region of interest" description="Disordered" evidence="8">
    <location>
        <begin position="186"/>
        <end position="213"/>
    </location>
</feature>
<keyword evidence="5" id="KW-0238">DNA-binding</keyword>
<evidence type="ECO:0000256" key="8">
    <source>
        <dbReference type="SAM" id="MobiDB-lite"/>
    </source>
</evidence>
<dbReference type="CDD" id="cd00018">
    <property type="entry name" value="AP2"/>
    <property type="match status" value="1"/>
</dbReference>
<comment type="subcellular location">
    <subcellularLocation>
        <location evidence="1">Nucleus</location>
    </subcellularLocation>
</comment>
<dbReference type="AlphaFoldDB" id="A0A166EZY1"/>
<evidence type="ECO:0000256" key="1">
    <source>
        <dbReference type="ARBA" id="ARBA00004123"/>
    </source>
</evidence>
<dbReference type="STRING" id="79200.A0A166EZY1"/>
<evidence type="ECO:0000313" key="11">
    <source>
        <dbReference type="EMBL" id="WOG89821.1"/>
    </source>
</evidence>
<dbReference type="PRINTS" id="PR00367">
    <property type="entry name" value="ETHRSPELEMNT"/>
</dbReference>
<organism evidence="10">
    <name type="scientific">Daucus carota subsp. sativus</name>
    <name type="common">Carrot</name>
    <dbReference type="NCBI Taxonomy" id="79200"/>
    <lineage>
        <taxon>Eukaryota</taxon>
        <taxon>Viridiplantae</taxon>
        <taxon>Streptophyta</taxon>
        <taxon>Embryophyta</taxon>
        <taxon>Tracheophyta</taxon>
        <taxon>Spermatophyta</taxon>
        <taxon>Magnoliopsida</taxon>
        <taxon>eudicotyledons</taxon>
        <taxon>Gunneridae</taxon>
        <taxon>Pentapetalae</taxon>
        <taxon>asterids</taxon>
        <taxon>campanulids</taxon>
        <taxon>Apiales</taxon>
        <taxon>Apiaceae</taxon>
        <taxon>Apioideae</taxon>
        <taxon>Scandiceae</taxon>
        <taxon>Daucinae</taxon>
        <taxon>Daucus</taxon>
        <taxon>Daucus sect. Daucus</taxon>
    </lineage>
</organism>
<dbReference type="InterPro" id="IPR016177">
    <property type="entry name" value="DNA-bd_dom_sf"/>
</dbReference>
<reference evidence="11" key="2">
    <citation type="submission" date="2022-03" db="EMBL/GenBank/DDBJ databases">
        <title>Draft title - Genomic analysis of global carrot germplasm unveils the trajectory of domestication and the origin of high carotenoid orange carrot.</title>
        <authorList>
            <person name="Iorizzo M."/>
            <person name="Ellison S."/>
            <person name="Senalik D."/>
            <person name="Macko-Podgorni A."/>
            <person name="Grzebelus D."/>
            <person name="Bostan H."/>
            <person name="Rolling W."/>
            <person name="Curaba J."/>
            <person name="Simon P."/>
        </authorList>
    </citation>
    <scope>NUCLEOTIDE SEQUENCE</scope>
    <source>
        <tissue evidence="11">Leaf</tissue>
    </source>
</reference>
<evidence type="ECO:0000256" key="5">
    <source>
        <dbReference type="ARBA" id="ARBA00023125"/>
    </source>
</evidence>
<protein>
    <recommendedName>
        <fullName evidence="9">AP2/ERF domain-containing protein</fullName>
    </recommendedName>
</protein>
<dbReference type="GO" id="GO:0005634">
    <property type="term" value="C:nucleus"/>
    <property type="evidence" value="ECO:0007669"/>
    <property type="project" value="UniProtKB-SubCell"/>
</dbReference>
<dbReference type="GO" id="GO:0006952">
    <property type="term" value="P:defense response"/>
    <property type="evidence" value="ECO:0007669"/>
    <property type="project" value="UniProtKB-KW"/>
</dbReference>
<dbReference type="OrthoDB" id="1931494at2759"/>
<dbReference type="KEGG" id="dcr:108206522"/>
<keyword evidence="6" id="KW-0804">Transcription</keyword>
<dbReference type="Pfam" id="PF00847">
    <property type="entry name" value="AP2"/>
    <property type="match status" value="1"/>
</dbReference>
<dbReference type="PANTHER" id="PTHR31677:SF228">
    <property type="entry name" value="ETHYLENE-RESPONSIVE TRANSCRIPTION FACTOR 10-RELATED"/>
    <property type="match status" value="1"/>
</dbReference>
<feature type="region of interest" description="Disordered" evidence="8">
    <location>
        <begin position="82"/>
        <end position="115"/>
    </location>
</feature>
<dbReference type="GO" id="GO:0003700">
    <property type="term" value="F:DNA-binding transcription factor activity"/>
    <property type="evidence" value="ECO:0007669"/>
    <property type="project" value="InterPro"/>
</dbReference>
<dbReference type="InterPro" id="IPR036955">
    <property type="entry name" value="AP2/ERF_dom_sf"/>
</dbReference>
<dbReference type="PANTHER" id="PTHR31677">
    <property type="entry name" value="AP2 DOMAIN CLASS TRANSCRIPTION FACTOR"/>
    <property type="match status" value="1"/>
</dbReference>
<dbReference type="SMART" id="SM00380">
    <property type="entry name" value="AP2"/>
    <property type="match status" value="1"/>
</dbReference>
<gene>
    <name evidence="10" type="ORF">DCAR_008017</name>
    <name evidence="11" type="ORF">DCAR_0209060</name>
</gene>
<name>A0A166EZY1_DAUCS</name>
<dbReference type="InterPro" id="IPR001471">
    <property type="entry name" value="AP2/ERF_dom"/>
</dbReference>
<evidence type="ECO:0000256" key="2">
    <source>
        <dbReference type="ARBA" id="ARBA00022745"/>
    </source>
</evidence>
<evidence type="ECO:0000256" key="4">
    <source>
        <dbReference type="ARBA" id="ARBA00023015"/>
    </source>
</evidence>
<keyword evidence="2" id="KW-0936">Ethylene signaling pathway</keyword>
<dbReference type="Proteomes" id="UP000077755">
    <property type="component" value="Chromosome 2"/>
</dbReference>
<dbReference type="FunFam" id="3.30.730.10:FF:000001">
    <property type="entry name" value="Ethylene-responsive transcription factor 2"/>
    <property type="match status" value="1"/>
</dbReference>
<dbReference type="EMBL" id="CP093344">
    <property type="protein sequence ID" value="WOG89821.1"/>
    <property type="molecule type" value="Genomic_DNA"/>
</dbReference>
<keyword evidence="7" id="KW-0539">Nucleus</keyword>
<reference evidence="10" key="1">
    <citation type="journal article" date="2016" name="Nat. Genet.">
        <title>A high-quality carrot genome assembly provides new insights into carotenoid accumulation and asterid genome evolution.</title>
        <authorList>
            <person name="Iorizzo M."/>
            <person name="Ellison S."/>
            <person name="Senalik D."/>
            <person name="Zeng P."/>
            <person name="Satapoomin P."/>
            <person name="Huang J."/>
            <person name="Bowman M."/>
            <person name="Iovene M."/>
            <person name="Sanseverino W."/>
            <person name="Cavagnaro P."/>
            <person name="Yildiz M."/>
            <person name="Macko-Podgorni A."/>
            <person name="Moranska E."/>
            <person name="Grzebelus E."/>
            <person name="Grzebelus D."/>
            <person name="Ashrafi H."/>
            <person name="Zheng Z."/>
            <person name="Cheng S."/>
            <person name="Spooner D."/>
            <person name="Van Deynze A."/>
            <person name="Simon P."/>
        </authorList>
    </citation>
    <scope>NUCLEOTIDE SEQUENCE [LARGE SCALE GENOMIC DNA]</scope>
    <source>
        <tissue evidence="10">Leaf</tissue>
    </source>
</reference>
<dbReference type="EMBL" id="LNRQ01000002">
    <property type="protein sequence ID" value="KZN07180.1"/>
    <property type="molecule type" value="Genomic_DNA"/>
</dbReference>
<proteinExistence type="predicted"/>
<feature type="compositionally biased region" description="Low complexity" evidence="8">
    <location>
        <begin position="186"/>
        <end position="195"/>
    </location>
</feature>
<keyword evidence="12" id="KW-1185">Reference proteome</keyword>
<sequence length="213" mass="23038">MATAASETVEDAANGKESSKGVEVGGGEEVHYRGVRKRPWGRYAAEIRDPNKKARVWLGTFDTAELAARAYDDAAREFRGDKAKTNFPAPDTRRNDGEIQVSQSPSPTSTVESSSQERFAAAVNPNLAVLNGGVGSWLGYGSGYGLPLMYPYYCKPYGPMQGYGLPPMLYRNPEFRANLLAARSDSASSSVVDVNPTRKGLDLDLNLPPPSED</sequence>
<dbReference type="GO" id="GO:0003677">
    <property type="term" value="F:DNA binding"/>
    <property type="evidence" value="ECO:0007669"/>
    <property type="project" value="UniProtKB-KW"/>
</dbReference>
<feature type="region of interest" description="Disordered" evidence="8">
    <location>
        <begin position="1"/>
        <end position="35"/>
    </location>
</feature>
<keyword evidence="4" id="KW-0805">Transcription regulation</keyword>
<evidence type="ECO:0000256" key="3">
    <source>
        <dbReference type="ARBA" id="ARBA00022821"/>
    </source>
</evidence>
<accession>A0A166EZY1</accession>
<evidence type="ECO:0000256" key="7">
    <source>
        <dbReference type="ARBA" id="ARBA00023242"/>
    </source>
</evidence>
<dbReference type="GO" id="GO:0009873">
    <property type="term" value="P:ethylene-activated signaling pathway"/>
    <property type="evidence" value="ECO:0007669"/>
    <property type="project" value="UniProtKB-KW"/>
</dbReference>
<dbReference type="SUPFAM" id="SSF54171">
    <property type="entry name" value="DNA-binding domain"/>
    <property type="match status" value="1"/>
</dbReference>
<dbReference type="Gramene" id="KZN07180">
    <property type="protein sequence ID" value="KZN07180"/>
    <property type="gene ID" value="DCAR_008017"/>
</dbReference>
<feature type="domain" description="AP2/ERF" evidence="9">
    <location>
        <begin position="31"/>
        <end position="88"/>
    </location>
</feature>